<evidence type="ECO:0000256" key="4">
    <source>
        <dbReference type="ARBA" id="ARBA00023134"/>
    </source>
</evidence>
<proteinExistence type="inferred from homology"/>
<dbReference type="EC" id="3.6.-.-" evidence="7"/>
<dbReference type="Pfam" id="PF03308">
    <property type="entry name" value="MeaB"/>
    <property type="match status" value="1"/>
</dbReference>
<dbReference type="SUPFAM" id="SSF52540">
    <property type="entry name" value="P-loop containing nucleoside triphosphate hydrolases"/>
    <property type="match status" value="1"/>
</dbReference>
<dbReference type="CDD" id="cd03114">
    <property type="entry name" value="MMAA-like"/>
    <property type="match status" value="1"/>
</dbReference>
<dbReference type="InterPro" id="IPR027417">
    <property type="entry name" value="P-loop_NTPase"/>
</dbReference>
<feature type="domain" description="AAA+ ATPase" evidence="6">
    <location>
        <begin position="42"/>
        <end position="186"/>
    </location>
</feature>
<sequence length="312" mass="33871">MDIVDEMLNGSKRALARAITMVENECHDAAGMMRRLYPRTGRAQVIGITGPPGAGKSTLTDKLAKRLRQQGKTIGIIAVDPTSPFSGGAILGDRIRMNELILDEEIFIRSMGTRGSLGGLSRKTADVAAVLDAFGKDVIFIETVGVGQSEVDIVKAADTTVVVLVPGLGDDIQAIKAGILEIGDIFVINKADREGAERLNSELEMMLVLNQGNLAWQPPIKKTVASSGNGIEELVDAIDSHVKYLTKSGELHRRRSLRAKNELLALMEASVGRYIVNRINQSGRFESMIASMERREKDPYTVANIILSECLK</sequence>
<dbReference type="Gene3D" id="3.40.50.300">
    <property type="entry name" value="P-loop containing nucleotide triphosphate hydrolases"/>
    <property type="match status" value="1"/>
</dbReference>
<keyword evidence="2" id="KW-0547">Nucleotide-binding</keyword>
<dbReference type="GO" id="GO:0016787">
    <property type="term" value="F:hydrolase activity"/>
    <property type="evidence" value="ECO:0007669"/>
    <property type="project" value="UniProtKB-KW"/>
</dbReference>
<dbReference type="PANTHER" id="PTHR43087:SF1">
    <property type="entry name" value="LAO_AO TRANSPORT SYSTEM ATPASE"/>
    <property type="match status" value="1"/>
</dbReference>
<reference evidence="7" key="1">
    <citation type="submission" date="2024-05" db="EMBL/GenBank/DDBJ databases">
        <title>Isolation and characterization of Sporomusa carbonis sp. nov., a carboxydotrophic hydrogenogen in the genus of Sporomusa isolated from a charcoal burning pile.</title>
        <authorList>
            <person name="Boeer T."/>
            <person name="Rosenbaum F."/>
            <person name="Eysell L."/>
            <person name="Mueller V."/>
            <person name="Daniel R."/>
            <person name="Poehlein A."/>
        </authorList>
    </citation>
    <scope>NUCLEOTIDE SEQUENCE [LARGE SCALE GENOMIC DNA]</scope>
    <source>
        <strain evidence="7">DSM 3132</strain>
    </source>
</reference>
<dbReference type="InterPro" id="IPR003593">
    <property type="entry name" value="AAA+_ATPase"/>
</dbReference>
<dbReference type="EMBL" id="CP155571">
    <property type="protein sequence ID" value="XFO71190.1"/>
    <property type="molecule type" value="Genomic_DNA"/>
</dbReference>
<dbReference type="InterPro" id="IPR052040">
    <property type="entry name" value="GTPase/Isobutyryl-CoA_mutase"/>
</dbReference>
<organism evidence="7 8">
    <name type="scientific">Sporomusa acidovorans (strain ATCC 49682 / DSM 3132 / Mol)</name>
    <dbReference type="NCBI Taxonomy" id="1123286"/>
    <lineage>
        <taxon>Bacteria</taxon>
        <taxon>Bacillati</taxon>
        <taxon>Bacillota</taxon>
        <taxon>Negativicutes</taxon>
        <taxon>Selenomonadales</taxon>
        <taxon>Sporomusaceae</taxon>
        <taxon>Sporomusa</taxon>
    </lineage>
</organism>
<evidence type="ECO:0000256" key="5">
    <source>
        <dbReference type="ARBA" id="ARBA00023186"/>
    </source>
</evidence>
<evidence type="ECO:0000256" key="3">
    <source>
        <dbReference type="ARBA" id="ARBA00022801"/>
    </source>
</evidence>
<keyword evidence="8" id="KW-1185">Reference proteome</keyword>
<dbReference type="SMART" id="SM00382">
    <property type="entry name" value="AAA"/>
    <property type="match status" value="1"/>
</dbReference>
<name>A0ABZ3IYY0_SPOA4</name>
<evidence type="ECO:0000256" key="2">
    <source>
        <dbReference type="ARBA" id="ARBA00022741"/>
    </source>
</evidence>
<dbReference type="InterPro" id="IPR005129">
    <property type="entry name" value="GTPase_ArgK"/>
</dbReference>
<keyword evidence="5" id="KW-0143">Chaperone</keyword>
<comment type="similarity">
    <text evidence="1">Belongs to the SIMIBI class G3E GTPase family. ArgK/MeaB subfamily.</text>
</comment>
<protein>
    <submittedName>
        <fullName evidence="7">GTPase</fullName>
        <ecNumber evidence="7">3.6.-.-</ecNumber>
    </submittedName>
</protein>
<dbReference type="RefSeq" id="WP_093796018.1">
    <property type="nucleotide sequence ID" value="NZ_CP155571.1"/>
</dbReference>
<keyword evidence="3 7" id="KW-0378">Hydrolase</keyword>
<dbReference type="PANTHER" id="PTHR43087">
    <property type="entry name" value="LYSINE/ARGININE/ORNITHINE TRANSPORT SYSTEM KINASE"/>
    <property type="match status" value="1"/>
</dbReference>
<keyword evidence="4" id="KW-0342">GTP-binding</keyword>
<accession>A0ABZ3IYY0</accession>
<gene>
    <name evidence="7" type="ORF">SPACI_012050</name>
</gene>
<evidence type="ECO:0000313" key="8">
    <source>
        <dbReference type="Proteomes" id="UP000216052"/>
    </source>
</evidence>
<dbReference type="NCBIfam" id="TIGR00750">
    <property type="entry name" value="lao"/>
    <property type="match status" value="1"/>
</dbReference>
<dbReference type="Proteomes" id="UP000216052">
    <property type="component" value="Chromosome"/>
</dbReference>
<evidence type="ECO:0000256" key="1">
    <source>
        <dbReference type="ARBA" id="ARBA00009625"/>
    </source>
</evidence>
<evidence type="ECO:0000259" key="6">
    <source>
        <dbReference type="SMART" id="SM00382"/>
    </source>
</evidence>
<evidence type="ECO:0000313" key="7">
    <source>
        <dbReference type="EMBL" id="XFO71190.1"/>
    </source>
</evidence>